<reference evidence="2" key="1">
    <citation type="submission" date="2013-07" db="EMBL/GenBank/DDBJ databases">
        <authorList>
            <consortium name="The Broad Institute Genome Sequencing Platform"/>
            <person name="Cuomo C."/>
            <person name="Litvintseva A."/>
            <person name="Chen Y."/>
            <person name="Heitman J."/>
            <person name="Sun S."/>
            <person name="Springer D."/>
            <person name="Dromer F."/>
            <person name="Young S.K."/>
            <person name="Zeng Q."/>
            <person name="Gargeya S."/>
            <person name="Fitzgerald M."/>
            <person name="Abouelleil A."/>
            <person name="Alvarado L."/>
            <person name="Berlin A.M."/>
            <person name="Chapman S.B."/>
            <person name="Dewar J."/>
            <person name="Goldberg J."/>
            <person name="Griggs A."/>
            <person name="Gujja S."/>
            <person name="Hansen M."/>
            <person name="Howarth C."/>
            <person name="Imamovic A."/>
            <person name="Larimer J."/>
            <person name="McCowan C."/>
            <person name="Murphy C."/>
            <person name="Pearson M."/>
            <person name="Priest M."/>
            <person name="Roberts A."/>
            <person name="Saif S."/>
            <person name="Shea T."/>
            <person name="Sykes S."/>
            <person name="Wortman J."/>
            <person name="Nusbaum C."/>
            <person name="Birren B."/>
        </authorList>
    </citation>
    <scope>NUCLEOTIDE SEQUENCE</scope>
    <source>
        <strain evidence="2">CBS 10118</strain>
    </source>
</reference>
<reference evidence="2" key="2">
    <citation type="submission" date="2024-02" db="EMBL/GenBank/DDBJ databases">
        <title>Comparative genomics of Cryptococcus and Kwoniella reveals pathogenesis evolution and contrasting modes of karyotype evolution via chromosome fusion or intercentromeric recombination.</title>
        <authorList>
            <person name="Coelho M.A."/>
            <person name="David-Palma M."/>
            <person name="Shea T."/>
            <person name="Bowers K."/>
            <person name="McGinley-Smith S."/>
            <person name="Mohammad A.W."/>
            <person name="Gnirke A."/>
            <person name="Yurkov A.M."/>
            <person name="Nowrousian M."/>
            <person name="Sun S."/>
            <person name="Cuomo C.A."/>
            <person name="Heitman J."/>
        </authorList>
    </citation>
    <scope>NUCLEOTIDE SEQUENCE</scope>
    <source>
        <strain evidence="2">CBS 10118</strain>
    </source>
</reference>
<feature type="compositionally biased region" description="Pro residues" evidence="1">
    <location>
        <begin position="286"/>
        <end position="295"/>
    </location>
</feature>
<evidence type="ECO:0000313" key="3">
    <source>
        <dbReference type="Proteomes" id="UP000092730"/>
    </source>
</evidence>
<sequence>MQDTLFPMADEPEFTIIPPSISTREYRTLQPSKKAVSFNGWINGTIANNAEAGPSRIRPQQGYATPPFLPGSLGGTYDSFLDGGAGADTPQMRLEEAQILKSAREQIRSYTCRIKTGDGVCNAVLGNYDILKKHVERHVQTMIDMHQDRTQNRTGDDDNYFLQYQYQPRYKCPWGNCKYDGYDIDELGRHIEVDHLQVGLRCPYKGCNERLYKQIVGYGLSTTTLHTQDTRKHPGPWSGSLSNPKLFMKLRPHAPPPLPNITLPAYTISHLPVLPRTKSLPKTRTPSPPSRPIPSIPRYIFDESPPPPTSQSRGRTPSQLTFRKLKGPILPFRDEDEVPFFPSCGEAISYDSTGTFSGSIFPSTVPSEGDEGREKDGLGRFIVPSASEDGGMQLTVRKKLPANNGKVGLGRPRLGVSADVFEWHRKQRELAVKKQKMKDRKGKGKGKEVDLDKMEMDVQNDNTLIEGQKEEEKTMTKWHPDLIRSSALRYATRKTKRSVGVETWKQVIRFENEGRYWGEL</sequence>
<dbReference type="Proteomes" id="UP000092730">
    <property type="component" value="Chromosome 1"/>
</dbReference>
<dbReference type="AlphaFoldDB" id="A0AAJ8K0P3"/>
<dbReference type="GeneID" id="30208370"/>
<proteinExistence type="predicted"/>
<gene>
    <name evidence="2" type="ORF">I302_100597</name>
</gene>
<feature type="compositionally biased region" description="Polar residues" evidence="1">
    <location>
        <begin position="310"/>
        <end position="319"/>
    </location>
</feature>
<accession>A0AAJ8K0P3</accession>
<feature type="region of interest" description="Disordered" evidence="1">
    <location>
        <begin position="276"/>
        <end position="319"/>
    </location>
</feature>
<organism evidence="2 3">
    <name type="scientific">Kwoniella bestiolae CBS 10118</name>
    <dbReference type="NCBI Taxonomy" id="1296100"/>
    <lineage>
        <taxon>Eukaryota</taxon>
        <taxon>Fungi</taxon>
        <taxon>Dikarya</taxon>
        <taxon>Basidiomycota</taxon>
        <taxon>Agaricomycotina</taxon>
        <taxon>Tremellomycetes</taxon>
        <taxon>Tremellales</taxon>
        <taxon>Cryptococcaceae</taxon>
        <taxon>Kwoniella</taxon>
    </lineage>
</organism>
<dbReference type="EMBL" id="CP144541">
    <property type="protein sequence ID" value="WVW78637.1"/>
    <property type="molecule type" value="Genomic_DNA"/>
</dbReference>
<dbReference type="KEGG" id="kbi:30208370"/>
<dbReference type="RefSeq" id="XP_065725180.1">
    <property type="nucleotide sequence ID" value="XM_065869108.1"/>
</dbReference>
<keyword evidence="3" id="KW-1185">Reference proteome</keyword>
<name>A0AAJ8K0P3_9TREE</name>
<protein>
    <submittedName>
        <fullName evidence="2">Uncharacterized protein</fullName>
    </submittedName>
</protein>
<evidence type="ECO:0000256" key="1">
    <source>
        <dbReference type="SAM" id="MobiDB-lite"/>
    </source>
</evidence>
<evidence type="ECO:0000313" key="2">
    <source>
        <dbReference type="EMBL" id="WVW78637.1"/>
    </source>
</evidence>